<keyword evidence="2" id="KW-0342">GTP-binding</keyword>
<dbReference type="SUPFAM" id="SSF82051">
    <property type="entry name" value="Obg GTP-binding protein N-terminal domain"/>
    <property type="match status" value="1"/>
</dbReference>
<name>A0AAE1XMG2_9LAMI</name>
<dbReference type="AlphaFoldDB" id="A0AAE1XMG2"/>
<dbReference type="Proteomes" id="UP001293254">
    <property type="component" value="Unassembled WGS sequence"/>
</dbReference>
<organism evidence="5 6">
    <name type="scientific">Sesamum alatum</name>
    <dbReference type="NCBI Taxonomy" id="300844"/>
    <lineage>
        <taxon>Eukaryota</taxon>
        <taxon>Viridiplantae</taxon>
        <taxon>Streptophyta</taxon>
        <taxon>Embryophyta</taxon>
        <taxon>Tracheophyta</taxon>
        <taxon>Spermatophyta</taxon>
        <taxon>Magnoliopsida</taxon>
        <taxon>eudicotyledons</taxon>
        <taxon>Gunneridae</taxon>
        <taxon>Pentapetalae</taxon>
        <taxon>asterids</taxon>
        <taxon>lamiids</taxon>
        <taxon>Lamiales</taxon>
        <taxon>Pedaliaceae</taxon>
        <taxon>Sesamum</taxon>
    </lineage>
</organism>
<dbReference type="PANTHER" id="PTHR11702">
    <property type="entry name" value="DEVELOPMENTALLY REGULATED GTP-BINDING PROTEIN-RELATED"/>
    <property type="match status" value="1"/>
</dbReference>
<gene>
    <name evidence="5" type="ORF">Salat_2867800</name>
</gene>
<dbReference type="Gene3D" id="3.40.50.300">
    <property type="entry name" value="P-loop containing nucleotide triphosphate hydrolases"/>
    <property type="match status" value="1"/>
</dbReference>
<dbReference type="PROSITE" id="PS51883">
    <property type="entry name" value="OBG"/>
    <property type="match status" value="1"/>
</dbReference>
<dbReference type="GO" id="GO:0003924">
    <property type="term" value="F:GTPase activity"/>
    <property type="evidence" value="ECO:0007669"/>
    <property type="project" value="InterPro"/>
</dbReference>
<reference evidence="5" key="1">
    <citation type="submission" date="2020-06" db="EMBL/GenBank/DDBJ databases">
        <authorList>
            <person name="Li T."/>
            <person name="Hu X."/>
            <person name="Zhang T."/>
            <person name="Song X."/>
            <person name="Zhang H."/>
            <person name="Dai N."/>
            <person name="Sheng W."/>
            <person name="Hou X."/>
            <person name="Wei L."/>
        </authorList>
    </citation>
    <scope>NUCLEOTIDE SEQUENCE</scope>
    <source>
        <strain evidence="5">3651</strain>
        <tissue evidence="5">Leaf</tissue>
    </source>
</reference>
<dbReference type="GO" id="GO:0005525">
    <property type="term" value="F:GTP binding"/>
    <property type="evidence" value="ECO:0007669"/>
    <property type="project" value="UniProtKB-KW"/>
</dbReference>
<dbReference type="GO" id="GO:0042254">
    <property type="term" value="P:ribosome biogenesis"/>
    <property type="evidence" value="ECO:0007669"/>
    <property type="project" value="UniProtKB-UniRule"/>
</dbReference>
<keyword evidence="1" id="KW-0547">Nucleotide-binding</keyword>
<feature type="domain" description="OBG-type G" evidence="3">
    <location>
        <begin position="83"/>
        <end position="123"/>
    </location>
</feature>
<accession>A0AAE1XMG2</accession>
<dbReference type="Gene3D" id="2.70.210.12">
    <property type="entry name" value="GTP1/OBG domain"/>
    <property type="match status" value="1"/>
</dbReference>
<dbReference type="PRINTS" id="PR00326">
    <property type="entry name" value="GTP1OBG"/>
</dbReference>
<dbReference type="InterPro" id="IPR027417">
    <property type="entry name" value="P-loop_NTPase"/>
</dbReference>
<dbReference type="GO" id="GO:0005739">
    <property type="term" value="C:mitochondrion"/>
    <property type="evidence" value="ECO:0007669"/>
    <property type="project" value="TreeGrafter"/>
</dbReference>
<reference evidence="5" key="2">
    <citation type="journal article" date="2024" name="Plant">
        <title>Genomic evolution and insights into agronomic trait innovations of Sesamum species.</title>
        <authorList>
            <person name="Miao H."/>
            <person name="Wang L."/>
            <person name="Qu L."/>
            <person name="Liu H."/>
            <person name="Sun Y."/>
            <person name="Le M."/>
            <person name="Wang Q."/>
            <person name="Wei S."/>
            <person name="Zheng Y."/>
            <person name="Lin W."/>
            <person name="Duan Y."/>
            <person name="Cao H."/>
            <person name="Xiong S."/>
            <person name="Wang X."/>
            <person name="Wei L."/>
            <person name="Li C."/>
            <person name="Ma Q."/>
            <person name="Ju M."/>
            <person name="Zhao R."/>
            <person name="Li G."/>
            <person name="Mu C."/>
            <person name="Tian Q."/>
            <person name="Mei H."/>
            <person name="Zhang T."/>
            <person name="Gao T."/>
            <person name="Zhang H."/>
        </authorList>
    </citation>
    <scope>NUCLEOTIDE SEQUENCE</scope>
    <source>
        <strain evidence="5">3651</strain>
    </source>
</reference>
<comment type="caution">
    <text evidence="5">The sequence shown here is derived from an EMBL/GenBank/DDBJ whole genome shotgun (WGS) entry which is preliminary data.</text>
</comment>
<dbReference type="InterPro" id="IPR045086">
    <property type="entry name" value="OBG_GTPase"/>
</dbReference>
<keyword evidence="6" id="KW-1185">Reference proteome</keyword>
<evidence type="ECO:0000313" key="6">
    <source>
        <dbReference type="Proteomes" id="UP001293254"/>
    </source>
</evidence>
<dbReference type="Pfam" id="PF01926">
    <property type="entry name" value="MMR_HSR1"/>
    <property type="match status" value="1"/>
</dbReference>
<dbReference type="InterPro" id="IPR006169">
    <property type="entry name" value="GTP1_OBG_dom"/>
</dbReference>
<sequence>MKEMVVPAFVAAVMTAVVEPGQQITVAQGGDGGLGNLHTAKGSNMCRDTNSNVQVSDDDDHAALNVGLPGAEAVLLLELKSIAVVSLVGMPNAGKSTLVGALSRAKPVVGHYAFTTLWPKLGT</sequence>
<evidence type="ECO:0000256" key="2">
    <source>
        <dbReference type="ARBA" id="ARBA00023134"/>
    </source>
</evidence>
<evidence type="ECO:0000313" key="5">
    <source>
        <dbReference type="EMBL" id="KAK4414548.1"/>
    </source>
</evidence>
<dbReference type="EMBL" id="JACGWO010000012">
    <property type="protein sequence ID" value="KAK4414548.1"/>
    <property type="molecule type" value="Genomic_DNA"/>
</dbReference>
<proteinExistence type="predicted"/>
<dbReference type="PANTHER" id="PTHR11702:SF31">
    <property type="entry name" value="MITOCHONDRIAL RIBOSOME-ASSOCIATED GTPASE 2"/>
    <property type="match status" value="1"/>
</dbReference>
<dbReference type="SUPFAM" id="SSF52540">
    <property type="entry name" value="P-loop containing nucleoside triphosphate hydrolases"/>
    <property type="match status" value="1"/>
</dbReference>
<dbReference type="InterPro" id="IPR006073">
    <property type="entry name" value="GTP-bd"/>
</dbReference>
<evidence type="ECO:0000259" key="4">
    <source>
        <dbReference type="PROSITE" id="PS51883"/>
    </source>
</evidence>
<evidence type="ECO:0000256" key="1">
    <source>
        <dbReference type="ARBA" id="ARBA00022741"/>
    </source>
</evidence>
<dbReference type="InterPro" id="IPR036726">
    <property type="entry name" value="GTP1_OBG_dom_sf"/>
</dbReference>
<dbReference type="InterPro" id="IPR031167">
    <property type="entry name" value="G_OBG"/>
</dbReference>
<protein>
    <submittedName>
        <fullName evidence="5">GTP-binding protein OBGM, mitochondrial</fullName>
    </submittedName>
</protein>
<evidence type="ECO:0000259" key="3">
    <source>
        <dbReference type="PROSITE" id="PS51710"/>
    </source>
</evidence>
<feature type="domain" description="Obg" evidence="4">
    <location>
        <begin position="1"/>
        <end position="82"/>
    </location>
</feature>
<dbReference type="PROSITE" id="PS51710">
    <property type="entry name" value="G_OBG"/>
    <property type="match status" value="1"/>
</dbReference>